<evidence type="ECO:0000256" key="1">
    <source>
        <dbReference type="ARBA" id="ARBA00004196"/>
    </source>
</evidence>
<dbReference type="PROSITE" id="PS50983">
    <property type="entry name" value="FE_B12_PBP"/>
    <property type="match status" value="1"/>
</dbReference>
<evidence type="ECO:0000259" key="6">
    <source>
        <dbReference type="PROSITE" id="PS50983"/>
    </source>
</evidence>
<dbReference type="GO" id="GO:0030288">
    <property type="term" value="C:outer membrane-bounded periplasmic space"/>
    <property type="evidence" value="ECO:0007669"/>
    <property type="project" value="TreeGrafter"/>
</dbReference>
<evidence type="ECO:0000256" key="4">
    <source>
        <dbReference type="ARBA" id="ARBA00022729"/>
    </source>
</evidence>
<reference evidence="7 8" key="1">
    <citation type="submission" date="2017-06" db="EMBL/GenBank/DDBJ databases">
        <authorList>
            <consortium name="Pathogen Informatics"/>
        </authorList>
    </citation>
    <scope>NUCLEOTIDE SEQUENCE [LARGE SCALE GENOMIC DNA]</scope>
    <source>
        <strain evidence="7 8">NCTC13839</strain>
    </source>
</reference>
<proteinExistence type="inferred from homology"/>
<keyword evidence="3" id="KW-0813">Transport</keyword>
<sequence length="299" mass="33766">MTKKLLLFIATLLLILAGCNNSNESSSKHTHKYKTDEGKTIDVPDKPKRVVVLTTNQGNFQKLGVNPVGVDADFEKSKFVDDKGAKRVGSEDVEAVTKLKPDLIITYNANPKIKKYEKIAPTVPFNHSKRNFKDVHIEIGKLLNKEDKAKEQIKSLESYMTKESKKVKEKIGENSTISIMEVGPKELTLIGDNFGRGSEVIYQGFGFKHPETAKKDIPKEGWLPTSFENFNKYAGDYLLIPTEDGKKPKSSLIDGSIWKNTTAVKEGHVYYYPKNLFMYSDPNSIEKQTKYFTKMLTKS</sequence>
<dbReference type="GO" id="GO:1901678">
    <property type="term" value="P:iron coordination entity transport"/>
    <property type="evidence" value="ECO:0007669"/>
    <property type="project" value="UniProtKB-ARBA"/>
</dbReference>
<dbReference type="EMBL" id="LT906462">
    <property type="protein sequence ID" value="SNV77663.1"/>
    <property type="molecule type" value="Genomic_DNA"/>
</dbReference>
<keyword evidence="4 5" id="KW-0732">Signal</keyword>
<dbReference type="InterPro" id="IPR002491">
    <property type="entry name" value="ABC_transptr_periplasmic_BD"/>
</dbReference>
<dbReference type="Gene3D" id="3.40.50.1980">
    <property type="entry name" value="Nitrogenase molybdenum iron protein domain"/>
    <property type="match status" value="2"/>
</dbReference>
<name>A0A240A3Y9_9STAP</name>
<keyword evidence="8" id="KW-1185">Reference proteome</keyword>
<evidence type="ECO:0000313" key="7">
    <source>
        <dbReference type="EMBL" id="SNV77663.1"/>
    </source>
</evidence>
<organism evidence="7 8">
    <name type="scientific">Mammaliicoccus stepanovicii</name>
    <dbReference type="NCBI Taxonomy" id="643214"/>
    <lineage>
        <taxon>Bacteria</taxon>
        <taxon>Bacillati</taxon>
        <taxon>Bacillota</taxon>
        <taxon>Bacilli</taxon>
        <taxon>Bacillales</taxon>
        <taxon>Staphylococcaceae</taxon>
        <taxon>Mammaliicoccus</taxon>
    </lineage>
</organism>
<dbReference type="PROSITE" id="PS51257">
    <property type="entry name" value="PROKAR_LIPOPROTEIN"/>
    <property type="match status" value="1"/>
</dbReference>
<dbReference type="RefSeq" id="WP_095089446.1">
    <property type="nucleotide sequence ID" value="NZ_BMDM01000001.1"/>
</dbReference>
<gene>
    <name evidence="7" type="primary">fhuD_2</name>
    <name evidence="7" type="ORF">SAMEA4384403_02146</name>
</gene>
<dbReference type="Proteomes" id="UP000242084">
    <property type="component" value="Chromosome 1"/>
</dbReference>
<dbReference type="PANTHER" id="PTHR30532">
    <property type="entry name" value="IRON III DICITRATE-BINDING PERIPLASMIC PROTEIN"/>
    <property type="match status" value="1"/>
</dbReference>
<feature type="signal peptide" evidence="5">
    <location>
        <begin position="1"/>
        <end position="22"/>
    </location>
</feature>
<dbReference type="KEGG" id="sste:SAMEA4384403_2146"/>
<dbReference type="Pfam" id="PF01497">
    <property type="entry name" value="Peripla_BP_2"/>
    <property type="match status" value="1"/>
</dbReference>
<feature type="chain" id="PRO_5038590206" evidence="5">
    <location>
        <begin position="23"/>
        <end position="299"/>
    </location>
</feature>
<evidence type="ECO:0000313" key="8">
    <source>
        <dbReference type="Proteomes" id="UP000242084"/>
    </source>
</evidence>
<feature type="domain" description="Fe/B12 periplasmic-binding" evidence="6">
    <location>
        <begin position="48"/>
        <end position="299"/>
    </location>
</feature>
<comment type="subcellular location">
    <subcellularLocation>
        <location evidence="1">Cell envelope</location>
    </subcellularLocation>
</comment>
<dbReference type="InterPro" id="IPR051313">
    <property type="entry name" value="Bact_iron-sidero_bind"/>
</dbReference>
<accession>A0A240A3Y9</accession>
<comment type="similarity">
    <text evidence="2">Belongs to the bacterial solute-binding protein 8 family.</text>
</comment>
<protein>
    <submittedName>
        <fullName evidence="7">Cobalamin Fe3+-siderophores ABC transporter periplasmic protein</fullName>
    </submittedName>
</protein>
<dbReference type="SUPFAM" id="SSF53807">
    <property type="entry name" value="Helical backbone' metal receptor"/>
    <property type="match status" value="1"/>
</dbReference>
<dbReference type="PANTHER" id="PTHR30532:SF26">
    <property type="entry name" value="IRON(3+)-HYDROXAMATE-BINDING PROTEIN FHUD"/>
    <property type="match status" value="1"/>
</dbReference>
<evidence type="ECO:0000256" key="2">
    <source>
        <dbReference type="ARBA" id="ARBA00008814"/>
    </source>
</evidence>
<dbReference type="OrthoDB" id="2241086at2"/>
<dbReference type="AlphaFoldDB" id="A0A240A3Y9"/>
<evidence type="ECO:0000256" key="5">
    <source>
        <dbReference type="SAM" id="SignalP"/>
    </source>
</evidence>
<evidence type="ECO:0000256" key="3">
    <source>
        <dbReference type="ARBA" id="ARBA00022448"/>
    </source>
</evidence>